<dbReference type="PROSITE" id="PS51194">
    <property type="entry name" value="HELICASE_CTER"/>
    <property type="match status" value="1"/>
</dbReference>
<evidence type="ECO:0000256" key="3">
    <source>
        <dbReference type="ARBA" id="ARBA00022840"/>
    </source>
</evidence>
<evidence type="ECO:0000256" key="2">
    <source>
        <dbReference type="ARBA" id="ARBA00022801"/>
    </source>
</evidence>
<feature type="domain" description="RING-type" evidence="6">
    <location>
        <begin position="751"/>
        <end position="801"/>
    </location>
</feature>
<dbReference type="RefSeq" id="XP_023088878.1">
    <property type="nucleotide sequence ID" value="XM_023234191.1"/>
</dbReference>
<keyword evidence="2" id="KW-0378">Hydrolase</keyword>
<keyword evidence="4" id="KW-0863">Zinc-finger</keyword>
<feature type="region of interest" description="Disordered" evidence="5">
    <location>
        <begin position="980"/>
        <end position="1003"/>
    </location>
</feature>
<dbReference type="GO" id="GO:0008270">
    <property type="term" value="F:zinc ion binding"/>
    <property type="evidence" value="ECO:0007669"/>
    <property type="project" value="UniProtKB-KW"/>
</dbReference>
<dbReference type="Gene3D" id="3.40.50.300">
    <property type="entry name" value="P-loop containing nucleotide triphosphate hydrolases"/>
    <property type="match status" value="1"/>
</dbReference>
<feature type="domain" description="Helicase ATP-binding" evidence="7">
    <location>
        <begin position="409"/>
        <end position="611"/>
    </location>
</feature>
<feature type="domain" description="Helicase C-terminal" evidence="8">
    <location>
        <begin position="835"/>
        <end position="996"/>
    </location>
</feature>
<dbReference type="InterPro" id="IPR000330">
    <property type="entry name" value="SNF2_N"/>
</dbReference>
<dbReference type="InterPro" id="IPR050628">
    <property type="entry name" value="SNF2_RAD54_helicase_TF"/>
</dbReference>
<dbReference type="OMA" id="DINIYGP"/>
<dbReference type="GO" id="GO:0005524">
    <property type="term" value="F:ATP binding"/>
    <property type="evidence" value="ECO:0007669"/>
    <property type="project" value="UniProtKB-KW"/>
</dbReference>
<feature type="compositionally biased region" description="Acidic residues" evidence="5">
    <location>
        <begin position="10"/>
        <end position="19"/>
    </location>
</feature>
<evidence type="ECO:0000313" key="10">
    <source>
        <dbReference type="Proteomes" id="UP000006564"/>
    </source>
</evidence>
<dbReference type="EMBL" id="AP007151">
    <property type="protein sequence ID" value="BAE55345.1"/>
    <property type="molecule type" value="Genomic_DNA"/>
</dbReference>
<dbReference type="PROSITE" id="PS50089">
    <property type="entry name" value="ZF_RING_2"/>
    <property type="match status" value="1"/>
</dbReference>
<keyword evidence="3" id="KW-0067">ATP-binding</keyword>
<dbReference type="InterPro" id="IPR014001">
    <property type="entry name" value="Helicase_ATP-bd"/>
</dbReference>
<dbReference type="GO" id="GO:0016787">
    <property type="term" value="F:hydrolase activity"/>
    <property type="evidence" value="ECO:0007669"/>
    <property type="project" value="UniProtKB-KW"/>
</dbReference>
<accession>Q2USX0</accession>
<dbReference type="Proteomes" id="UP000006564">
    <property type="component" value="Chromosome 1"/>
</dbReference>
<evidence type="ECO:0000313" key="9">
    <source>
        <dbReference type="EMBL" id="BAE55345.1"/>
    </source>
</evidence>
<evidence type="ECO:0000256" key="1">
    <source>
        <dbReference type="ARBA" id="ARBA00022741"/>
    </source>
</evidence>
<gene>
    <name evidence="9" type="ORF">AO090005000258</name>
</gene>
<keyword evidence="4" id="KW-0862">Zinc</keyword>
<dbReference type="PANTHER" id="PTHR45626:SF52">
    <property type="entry name" value="SINGLE-STRANDED DNA-DEPENDENT ATPASE (EUROFUNG)"/>
    <property type="match status" value="1"/>
</dbReference>
<organism evidence="9 10">
    <name type="scientific">Aspergillus oryzae (strain ATCC 42149 / RIB 40)</name>
    <name type="common">Yellow koji mold</name>
    <dbReference type="NCBI Taxonomy" id="510516"/>
    <lineage>
        <taxon>Eukaryota</taxon>
        <taxon>Fungi</taxon>
        <taxon>Dikarya</taxon>
        <taxon>Ascomycota</taxon>
        <taxon>Pezizomycotina</taxon>
        <taxon>Eurotiomycetes</taxon>
        <taxon>Eurotiomycetidae</taxon>
        <taxon>Eurotiales</taxon>
        <taxon>Aspergillaceae</taxon>
        <taxon>Aspergillus</taxon>
        <taxon>Aspergillus subgen. Circumdati</taxon>
    </lineage>
</organism>
<keyword evidence="1" id="KW-0547">Nucleotide-binding</keyword>
<dbReference type="CDD" id="cd18008">
    <property type="entry name" value="DEXDc_SHPRH-like"/>
    <property type="match status" value="1"/>
</dbReference>
<dbReference type="SMART" id="SM00490">
    <property type="entry name" value="HELICc"/>
    <property type="match status" value="1"/>
</dbReference>
<dbReference type="InterPro" id="IPR049730">
    <property type="entry name" value="SNF2/RAD54-like_C"/>
</dbReference>
<dbReference type="SUPFAM" id="SSF52540">
    <property type="entry name" value="P-loop containing nucleoside triphosphate hydrolases"/>
    <property type="match status" value="2"/>
</dbReference>
<dbReference type="GO" id="GO:0005634">
    <property type="term" value="C:nucleus"/>
    <property type="evidence" value="ECO:0007669"/>
    <property type="project" value="TreeGrafter"/>
</dbReference>
<dbReference type="Pfam" id="PF00176">
    <property type="entry name" value="SNF2-rel_dom"/>
    <property type="match status" value="1"/>
</dbReference>
<evidence type="ECO:0000259" key="8">
    <source>
        <dbReference type="PROSITE" id="PS51194"/>
    </source>
</evidence>
<protein>
    <submittedName>
        <fullName evidence="9">DNA, SC005</fullName>
    </submittedName>
</protein>
<dbReference type="GO" id="GO:0006281">
    <property type="term" value="P:DNA repair"/>
    <property type="evidence" value="ECO:0007669"/>
    <property type="project" value="TreeGrafter"/>
</dbReference>
<dbReference type="GeneID" id="5989292"/>
<dbReference type="HOGENOM" id="CLU_000315_2_7_1"/>
<evidence type="ECO:0000259" key="7">
    <source>
        <dbReference type="PROSITE" id="PS51192"/>
    </source>
</evidence>
<dbReference type="STRING" id="510516.Q2USX0"/>
<dbReference type="GO" id="GO:0008094">
    <property type="term" value="F:ATP-dependent activity, acting on DNA"/>
    <property type="evidence" value="ECO:0007669"/>
    <property type="project" value="TreeGrafter"/>
</dbReference>
<dbReference type="Gene3D" id="3.40.50.10810">
    <property type="entry name" value="Tandem AAA-ATPase domain"/>
    <property type="match status" value="1"/>
</dbReference>
<dbReference type="InterPro" id="IPR038718">
    <property type="entry name" value="SNF2-like_sf"/>
</dbReference>
<dbReference type="InterPro" id="IPR027417">
    <property type="entry name" value="P-loop_NTPase"/>
</dbReference>
<evidence type="ECO:0000256" key="4">
    <source>
        <dbReference type="PROSITE-ProRule" id="PRU00175"/>
    </source>
</evidence>
<dbReference type="PANTHER" id="PTHR45626">
    <property type="entry name" value="TRANSCRIPTION TERMINATION FACTOR 2-RELATED"/>
    <property type="match status" value="1"/>
</dbReference>
<keyword evidence="4" id="KW-0479">Metal-binding</keyword>
<dbReference type="InterPro" id="IPR001650">
    <property type="entry name" value="Helicase_C-like"/>
</dbReference>
<dbReference type="Pfam" id="PF00271">
    <property type="entry name" value="Helicase_C"/>
    <property type="match status" value="1"/>
</dbReference>
<evidence type="ECO:0000256" key="5">
    <source>
        <dbReference type="SAM" id="MobiDB-lite"/>
    </source>
</evidence>
<dbReference type="SMART" id="SM00487">
    <property type="entry name" value="DEXDc"/>
    <property type="match status" value="1"/>
</dbReference>
<dbReference type="KEGG" id="aor:AO090005000258"/>
<dbReference type="InterPro" id="IPR001841">
    <property type="entry name" value="Znf_RING"/>
</dbReference>
<dbReference type="CDD" id="cd18793">
    <property type="entry name" value="SF2_C_SNF"/>
    <property type="match status" value="1"/>
</dbReference>
<dbReference type="PROSITE" id="PS51192">
    <property type="entry name" value="HELICASE_ATP_BIND_1"/>
    <property type="match status" value="1"/>
</dbReference>
<dbReference type="AlphaFoldDB" id="Q2USX0"/>
<keyword evidence="10" id="KW-1185">Reference proteome</keyword>
<sequence>MSLRRLLNPTDDDAGDEWPDDMRRVRPRLGGPVDWALNPTEDHPDQMVYPTDMSFNHSFADQDMMFVNQLVPIPGLDAISFDQTSFLQPVPDDVGLSGTSMTSTPGLEFIDGPVGNVDVSMVDVASSVQEEQVCYGMVGHNPLHKHQILTFTQLVHEKVKLVGISQDLETKILALKETNQHFQTLTIQPSSDGPLFLRFPDGTDLGYLSKKMEQALQGLIGRPLFEIDALTNLNSLIDSLRRAGKPSDAAARVSINVYGRESDRDKVGRELSNKDLFLQHPDGCRVGVKYDNPHILHLDGMDETDTDEEDEEDVIEVDVAETTPEQEEGLRETLDEVFNSLTRGDHLRQLGGSETLNRTLYQSVTNYLAPSALGWKLICDIPDEYRLWQPKPMARGQLYFHVITGNEQHEQPDESGGGILADEMGMGKSLTTLVLMAKTLQEARQWVEHAKALPGASLAETPTRATLVIVPSRGPSPLNHIGRLTSKVLINTWEREIDDHLNAGIKMMRYHGRSRKDLISNIDRYDIVITTYNTLAKEHDAKILGKGQSPLHDFAWYRVVLDEAHMIRRRSTTFHRAVVELRAKSRWCLSGTPIQNSLGDLGSLLAFIQLKPFHDPRNFSHWIANPFGVRATKRKAIERLTHLLEAVCLRRTIERVDLPGQRSEIRLVQFTPEERAKYELTRKDMKRFIHQQAGEYNQQAETFGMFQVFLQLRSFCNHGTYQPRFSWAKRNLLEDELDPVCSMTRDSLNRCSGCRQPLPVIPHDRRPKYVESCKHVLCDDCSWGSSTHPDPEERRHCPLCESLRGARYRGHIPGASNQRNRDDADFLNADGYSSKMRALISDVQRDIRTTKSIIFSCWTRTLDLIAKHLKASRIEFERIDGKTSTSQRQKILDRFDGTRTVPVLIMTTGTGAFGLNLQSVNRVFIVEPQWNPSVESQAIARAIRLGQEQQVLVTRYRVENSIEEAMCSQQTHKLKISQMDFKKDLEASPTGDEGASDQPSDIQ</sequence>
<name>Q2USX0_ASPOR</name>
<feature type="region of interest" description="Disordered" evidence="5">
    <location>
        <begin position="1"/>
        <end position="43"/>
    </location>
</feature>
<evidence type="ECO:0000259" key="6">
    <source>
        <dbReference type="PROSITE" id="PS50089"/>
    </source>
</evidence>
<reference evidence="9 10" key="1">
    <citation type="journal article" date="2005" name="Nature">
        <title>Genome sequencing and analysis of Aspergillus oryzae.</title>
        <authorList>
            <person name="Machida M."/>
            <person name="Asai K."/>
            <person name="Sano M."/>
            <person name="Tanaka T."/>
            <person name="Kumagai T."/>
            <person name="Terai G."/>
            <person name="Kusumoto K."/>
            <person name="Arima T."/>
            <person name="Akita O."/>
            <person name="Kashiwagi Y."/>
            <person name="Abe K."/>
            <person name="Gomi K."/>
            <person name="Horiuchi H."/>
            <person name="Kitamoto K."/>
            <person name="Kobayashi T."/>
            <person name="Takeuchi M."/>
            <person name="Denning D.W."/>
            <person name="Galagan J.E."/>
            <person name="Nierman W.C."/>
            <person name="Yu J."/>
            <person name="Archer D.B."/>
            <person name="Bennett J.W."/>
            <person name="Bhatnagar D."/>
            <person name="Cleveland T.E."/>
            <person name="Fedorova N.D."/>
            <person name="Gotoh O."/>
            <person name="Horikawa H."/>
            <person name="Hosoyama A."/>
            <person name="Ichinomiya M."/>
            <person name="Igarashi R."/>
            <person name="Iwashita K."/>
            <person name="Juvvadi P.R."/>
            <person name="Kato M."/>
            <person name="Kato Y."/>
            <person name="Kin T."/>
            <person name="Kokubun A."/>
            <person name="Maeda H."/>
            <person name="Maeyama N."/>
            <person name="Maruyama J."/>
            <person name="Nagasaki H."/>
            <person name="Nakajima T."/>
            <person name="Oda K."/>
            <person name="Okada K."/>
            <person name="Paulsen I."/>
            <person name="Sakamoto K."/>
            <person name="Sawano T."/>
            <person name="Takahashi M."/>
            <person name="Takase K."/>
            <person name="Terabayashi Y."/>
            <person name="Wortman J."/>
            <person name="Yamada O."/>
            <person name="Yamagata Y."/>
            <person name="Anazawa H."/>
            <person name="Hata Y."/>
            <person name="Koide Y."/>
            <person name="Komori T."/>
            <person name="Koyama Y."/>
            <person name="Minetoki T."/>
            <person name="Suharnan S."/>
            <person name="Tanaka A."/>
            <person name="Isono K."/>
            <person name="Kuhara S."/>
            <person name="Ogasawara N."/>
            <person name="Kikuchi H."/>
        </authorList>
    </citation>
    <scope>NUCLEOTIDE SEQUENCE [LARGE SCALE GENOMIC DNA]</scope>
    <source>
        <strain evidence="10">ATCC 42149 / RIB 40</strain>
    </source>
</reference>
<proteinExistence type="predicted"/>